<dbReference type="VEuPathDB" id="FungiDB:BO83DRAFT_398452"/>
<evidence type="ECO:0000313" key="2">
    <source>
        <dbReference type="Proteomes" id="UP000246171"/>
    </source>
</evidence>
<name>A0A317VJB5_ASPEC</name>
<dbReference type="EMBL" id="MSFU01000011">
    <property type="protein sequence ID" value="PWY74015.1"/>
    <property type="molecule type" value="Genomic_DNA"/>
</dbReference>
<reference evidence="1" key="1">
    <citation type="submission" date="2016-12" db="EMBL/GenBank/DDBJ databases">
        <title>The genomes of Aspergillus section Nigri reveals drivers in fungal speciation.</title>
        <authorList>
            <consortium name="DOE Joint Genome Institute"/>
            <person name="Vesth T.C."/>
            <person name="Nybo J."/>
            <person name="Theobald S."/>
            <person name="Brandl J."/>
            <person name="Frisvad J.C."/>
            <person name="Nielsen K.F."/>
            <person name="Lyhne E.K."/>
            <person name="Kogle M.E."/>
            <person name="Kuo A."/>
            <person name="Riley R."/>
            <person name="Clum A."/>
            <person name="Nolan M."/>
            <person name="Lipzen A."/>
            <person name="Salamov A."/>
            <person name="Henrissat B."/>
            <person name="Wiebenga A."/>
            <person name="De vries R.P."/>
            <person name="Grigoriev I.V."/>
            <person name="Mortensen U.H."/>
            <person name="Andersen M.R."/>
            <person name="Baker S.E."/>
        </authorList>
    </citation>
    <scope>NUCLEOTIDE SEQUENCE</scope>
    <source>
        <strain evidence="1">CBS 122712</strain>
    </source>
</reference>
<accession>A0A317VJB5</accession>
<protein>
    <submittedName>
        <fullName evidence="1">Uncharacterized protein</fullName>
    </submittedName>
</protein>
<dbReference type="AlphaFoldDB" id="A0A317VJB5"/>
<proteinExistence type="predicted"/>
<sequence length="199" mass="21688">MGTRHGSLEENIATARALKPLAGSQTLVPDPDCNWPIRAALLRLIPVLCFRQPHPRAGDQGGTGSAMAEEGAPVMVVSTHLVLLTVHAILVTCSTSHLRKRMDWPGCSKECWNEVISFGFILQGSWGVKATRNNGLDSSLSYFRRGIFMLDHFALDVTVYKLPSSILPIPNPAEIPLAHPSHRFRSPSNHGVSKPGHIS</sequence>
<evidence type="ECO:0000313" key="1">
    <source>
        <dbReference type="EMBL" id="PWY74015.1"/>
    </source>
</evidence>
<organism evidence="1 2">
    <name type="scientific">Aspergillus eucalypticola (strain CBS 122712 / IBT 29274)</name>
    <dbReference type="NCBI Taxonomy" id="1448314"/>
    <lineage>
        <taxon>Eukaryota</taxon>
        <taxon>Fungi</taxon>
        <taxon>Dikarya</taxon>
        <taxon>Ascomycota</taxon>
        <taxon>Pezizomycotina</taxon>
        <taxon>Eurotiomycetes</taxon>
        <taxon>Eurotiomycetidae</taxon>
        <taxon>Eurotiales</taxon>
        <taxon>Aspergillaceae</taxon>
        <taxon>Aspergillus</taxon>
        <taxon>Aspergillus subgen. Circumdati</taxon>
    </lineage>
</organism>
<dbReference type="Proteomes" id="UP000246171">
    <property type="component" value="Unassembled WGS sequence"/>
</dbReference>
<dbReference type="GeneID" id="37055216"/>
<gene>
    <name evidence="1" type="ORF">BO83DRAFT_398452</name>
</gene>
<comment type="caution">
    <text evidence="1">The sequence shown here is derived from an EMBL/GenBank/DDBJ whole genome shotgun (WGS) entry which is preliminary data.</text>
</comment>
<dbReference type="RefSeq" id="XP_025388465.1">
    <property type="nucleotide sequence ID" value="XM_025533254.1"/>
</dbReference>
<keyword evidence="2" id="KW-1185">Reference proteome</keyword>